<gene>
    <name evidence="7" type="ORF">I7V27_22535</name>
</gene>
<evidence type="ECO:0000256" key="5">
    <source>
        <dbReference type="SAM" id="Phobius"/>
    </source>
</evidence>
<comment type="caution">
    <text evidence="7">The sequence shown here is derived from an EMBL/GenBank/DDBJ whole genome shotgun (WGS) entry which is preliminary data.</text>
</comment>
<dbReference type="AlphaFoldDB" id="A0AAP2AI51"/>
<dbReference type="Pfam" id="PF05154">
    <property type="entry name" value="TM2"/>
    <property type="match status" value="1"/>
</dbReference>
<feature type="domain" description="TM2" evidence="6">
    <location>
        <begin position="33"/>
        <end position="82"/>
    </location>
</feature>
<protein>
    <submittedName>
        <fullName evidence="7">Zinc-ribbon domain and TM2 domain-containing protein</fullName>
    </submittedName>
</protein>
<dbReference type="GO" id="GO:0016020">
    <property type="term" value="C:membrane"/>
    <property type="evidence" value="ECO:0007669"/>
    <property type="project" value="UniProtKB-SubCell"/>
</dbReference>
<keyword evidence="2 5" id="KW-0812">Transmembrane</keyword>
<keyword evidence="3 5" id="KW-1133">Transmembrane helix</keyword>
<evidence type="ECO:0000259" key="6">
    <source>
        <dbReference type="Pfam" id="PF05154"/>
    </source>
</evidence>
<dbReference type="InterPro" id="IPR007829">
    <property type="entry name" value="TM2"/>
</dbReference>
<evidence type="ECO:0000256" key="3">
    <source>
        <dbReference type="ARBA" id="ARBA00022989"/>
    </source>
</evidence>
<evidence type="ECO:0000256" key="4">
    <source>
        <dbReference type="ARBA" id="ARBA00023136"/>
    </source>
</evidence>
<keyword evidence="4 5" id="KW-0472">Membrane</keyword>
<name>A0AAP2AI51_LELAM</name>
<feature type="transmembrane region" description="Helical" evidence="5">
    <location>
        <begin position="62"/>
        <end position="87"/>
    </location>
</feature>
<evidence type="ECO:0000313" key="7">
    <source>
        <dbReference type="EMBL" id="MBL5937196.1"/>
    </source>
</evidence>
<dbReference type="EMBL" id="JAENMS010000023">
    <property type="protein sequence ID" value="MBL5937196.1"/>
    <property type="molecule type" value="Genomic_DNA"/>
</dbReference>
<sequence>MSNMAFCRSCGKELHETAKACPGCGAAQATKGEKSRMAAAMLAFLFGGFGAHKFYLGKGGQGVLYLIFFWTLIPSFIAFIECITYLCSSDEVFARKYG</sequence>
<organism evidence="7 8">
    <name type="scientific">Lelliottia amnigena</name>
    <name type="common">Enterobacter amnigenus</name>
    <dbReference type="NCBI Taxonomy" id="61646"/>
    <lineage>
        <taxon>Bacteria</taxon>
        <taxon>Pseudomonadati</taxon>
        <taxon>Pseudomonadota</taxon>
        <taxon>Gammaproteobacteria</taxon>
        <taxon>Enterobacterales</taxon>
        <taxon>Enterobacteriaceae</taxon>
        <taxon>Lelliottia</taxon>
    </lineage>
</organism>
<reference evidence="7" key="1">
    <citation type="submission" date="2020-12" db="EMBL/GenBank/DDBJ databases">
        <title>Draft genome sequence of Enterobacter spp., Lelliottia spp. and Serratia spp. isolated from drinking water reservoirs and lakes.</title>
        <authorList>
            <person name="Reitter C."/>
            <person name="Neuhaus K."/>
            <person name="Huegler M."/>
        </authorList>
    </citation>
    <scope>NUCLEOTIDE SEQUENCE</scope>
    <source>
        <strain evidence="7">TZW15</strain>
    </source>
</reference>
<feature type="transmembrane region" description="Helical" evidence="5">
    <location>
        <begin position="37"/>
        <end position="56"/>
    </location>
</feature>
<dbReference type="RefSeq" id="WP_202666595.1">
    <property type="nucleotide sequence ID" value="NZ_JAENMR010000022.1"/>
</dbReference>
<accession>A0AAP2AI51</accession>
<evidence type="ECO:0000256" key="1">
    <source>
        <dbReference type="ARBA" id="ARBA00004141"/>
    </source>
</evidence>
<proteinExistence type="predicted"/>
<evidence type="ECO:0000256" key="2">
    <source>
        <dbReference type="ARBA" id="ARBA00022692"/>
    </source>
</evidence>
<comment type="subcellular location">
    <subcellularLocation>
        <location evidence="1">Membrane</location>
        <topology evidence="1">Multi-pass membrane protein</topology>
    </subcellularLocation>
</comment>
<evidence type="ECO:0000313" key="8">
    <source>
        <dbReference type="Proteomes" id="UP000653275"/>
    </source>
</evidence>
<dbReference type="Proteomes" id="UP000653275">
    <property type="component" value="Unassembled WGS sequence"/>
</dbReference>